<dbReference type="InterPro" id="IPR050229">
    <property type="entry name" value="GlpE_sulfurtransferase"/>
</dbReference>
<dbReference type="GO" id="GO:0003700">
    <property type="term" value="F:DNA-binding transcription factor activity"/>
    <property type="evidence" value="ECO:0007669"/>
    <property type="project" value="InterPro"/>
</dbReference>
<dbReference type="AlphaFoldDB" id="A0A4R9HAI7"/>
<proteinExistence type="predicted"/>
<evidence type="ECO:0000313" key="3">
    <source>
        <dbReference type="EMBL" id="TGK43481.1"/>
    </source>
</evidence>
<accession>A0A4R9HAI7</accession>
<dbReference type="NCBIfam" id="NF033788">
    <property type="entry name" value="HTH_metalloreg"/>
    <property type="match status" value="1"/>
</dbReference>
<dbReference type="InterPro" id="IPR001763">
    <property type="entry name" value="Rhodanese-like_dom"/>
</dbReference>
<feature type="domain" description="Rhodanese" evidence="1">
    <location>
        <begin position="133"/>
        <end position="222"/>
    </location>
</feature>
<feature type="domain" description="HTH arsR-type" evidence="2">
    <location>
        <begin position="10"/>
        <end position="109"/>
    </location>
</feature>
<dbReference type="PANTHER" id="PTHR43031">
    <property type="entry name" value="FAD-DEPENDENT OXIDOREDUCTASE"/>
    <property type="match status" value="1"/>
</dbReference>
<dbReference type="SMART" id="SM00418">
    <property type="entry name" value="HTH_ARSR"/>
    <property type="match status" value="1"/>
</dbReference>
<evidence type="ECO:0000259" key="2">
    <source>
        <dbReference type="PROSITE" id="PS50987"/>
    </source>
</evidence>
<dbReference type="Gene3D" id="1.10.10.10">
    <property type="entry name" value="Winged helix-like DNA-binding domain superfamily/Winged helix DNA-binding domain"/>
    <property type="match status" value="1"/>
</dbReference>
<dbReference type="Gene3D" id="3.40.250.10">
    <property type="entry name" value="Rhodanese-like domain"/>
    <property type="match status" value="1"/>
</dbReference>
<sequence>MNNSKTGREFKNFIYSSLSKYGKALSDPKRIELLDLLVQAEKNVDLLSKEIGMSVAATSHHLQVLKETRLVRDRKEGRSIFYQIEKAGLTIFHTISSIGQEFNAEIQVEMDSFFNPENELKELDYKDFLKRVSSKDVLLLDVRPENEYNSGHVPGSVSIPLNELKSKLDSLPKRKKIVAYCRGKYCILSKEAVEILRKKGLDAYRISQGPLEFSNIGLRLTKLREN</sequence>
<keyword evidence="4" id="KW-1185">Reference proteome</keyword>
<dbReference type="InterPro" id="IPR036390">
    <property type="entry name" value="WH_DNA-bd_sf"/>
</dbReference>
<dbReference type="InterPro" id="IPR001845">
    <property type="entry name" value="HTH_ArsR_DNA-bd_dom"/>
</dbReference>
<dbReference type="Pfam" id="PF01022">
    <property type="entry name" value="HTH_5"/>
    <property type="match status" value="1"/>
</dbReference>
<dbReference type="SUPFAM" id="SSF52821">
    <property type="entry name" value="Rhodanese/Cell cycle control phosphatase"/>
    <property type="match status" value="1"/>
</dbReference>
<evidence type="ECO:0000313" key="4">
    <source>
        <dbReference type="Proteomes" id="UP000298097"/>
    </source>
</evidence>
<reference evidence="3" key="1">
    <citation type="journal article" date="2019" name="PLoS Negl. Trop. Dis.">
        <title>Revisiting the worldwide diversity of Leptospira species in the environment.</title>
        <authorList>
            <person name="Vincent A.T."/>
            <person name="Schiettekatte O."/>
            <person name="Bourhy P."/>
            <person name="Veyrier F.J."/>
            <person name="Picardeau M."/>
        </authorList>
    </citation>
    <scope>NUCLEOTIDE SEQUENCE [LARGE SCALE GENOMIC DNA]</scope>
    <source>
        <strain evidence="3">201800301</strain>
    </source>
</reference>
<gene>
    <name evidence="3" type="ORF">EHO65_02240</name>
</gene>
<dbReference type="SMART" id="SM00450">
    <property type="entry name" value="RHOD"/>
    <property type="match status" value="1"/>
</dbReference>
<name>A0A4R9HAI7_9LEPT</name>
<dbReference type="SUPFAM" id="SSF46785">
    <property type="entry name" value="Winged helix' DNA-binding domain"/>
    <property type="match status" value="1"/>
</dbReference>
<dbReference type="InterPro" id="IPR036388">
    <property type="entry name" value="WH-like_DNA-bd_sf"/>
</dbReference>
<dbReference type="CDD" id="cd00158">
    <property type="entry name" value="RHOD"/>
    <property type="match status" value="1"/>
</dbReference>
<dbReference type="Proteomes" id="UP000298097">
    <property type="component" value="Unassembled WGS sequence"/>
</dbReference>
<comment type="caution">
    <text evidence="3">The sequence shown here is derived from an EMBL/GenBank/DDBJ whole genome shotgun (WGS) entry which is preliminary data.</text>
</comment>
<dbReference type="InterPro" id="IPR011991">
    <property type="entry name" value="ArsR-like_HTH"/>
</dbReference>
<dbReference type="OrthoDB" id="9800872at2"/>
<organism evidence="3 4">
    <name type="scientific">Leptospira andrefontaineae</name>
    <dbReference type="NCBI Taxonomy" id="2484976"/>
    <lineage>
        <taxon>Bacteria</taxon>
        <taxon>Pseudomonadati</taxon>
        <taxon>Spirochaetota</taxon>
        <taxon>Spirochaetia</taxon>
        <taxon>Leptospirales</taxon>
        <taxon>Leptospiraceae</taxon>
        <taxon>Leptospira</taxon>
    </lineage>
</organism>
<dbReference type="RefSeq" id="WP_135772586.1">
    <property type="nucleotide sequence ID" value="NZ_RQEY01000005.1"/>
</dbReference>
<dbReference type="PROSITE" id="PS50206">
    <property type="entry name" value="RHODANESE_3"/>
    <property type="match status" value="1"/>
</dbReference>
<dbReference type="PANTHER" id="PTHR43031:SF18">
    <property type="entry name" value="RHODANESE-RELATED SULFURTRANSFERASES"/>
    <property type="match status" value="1"/>
</dbReference>
<dbReference type="Pfam" id="PF00581">
    <property type="entry name" value="Rhodanese"/>
    <property type="match status" value="1"/>
</dbReference>
<dbReference type="InterPro" id="IPR036873">
    <property type="entry name" value="Rhodanese-like_dom_sf"/>
</dbReference>
<dbReference type="EMBL" id="RQEY01000005">
    <property type="protein sequence ID" value="TGK43481.1"/>
    <property type="molecule type" value="Genomic_DNA"/>
</dbReference>
<dbReference type="PROSITE" id="PS50987">
    <property type="entry name" value="HTH_ARSR_2"/>
    <property type="match status" value="1"/>
</dbReference>
<dbReference type="PRINTS" id="PR00778">
    <property type="entry name" value="HTHARSR"/>
</dbReference>
<dbReference type="CDD" id="cd00090">
    <property type="entry name" value="HTH_ARSR"/>
    <property type="match status" value="1"/>
</dbReference>
<protein>
    <submittedName>
        <fullName evidence="3">ArsR family transcriptional regulator</fullName>
    </submittedName>
</protein>
<evidence type="ECO:0000259" key="1">
    <source>
        <dbReference type="PROSITE" id="PS50206"/>
    </source>
</evidence>